<dbReference type="AlphaFoldDB" id="A0A512L9D7"/>
<dbReference type="SUPFAM" id="SSF53850">
    <property type="entry name" value="Periplasmic binding protein-like II"/>
    <property type="match status" value="1"/>
</dbReference>
<dbReference type="SUPFAM" id="SSF54782">
    <property type="entry name" value="Porphobilinogen deaminase (hydroxymethylbilane synthase), C-terminal domain"/>
    <property type="match status" value="1"/>
</dbReference>
<comment type="caution">
    <text evidence="11">The sequence shown here is derived from an EMBL/GenBank/DDBJ whole genome shotgun (WGS) entry which is preliminary data.</text>
</comment>
<comment type="miscellaneous">
    <text evidence="8">The porphobilinogen subunits are added to the dipyrromethane group.</text>
</comment>
<dbReference type="GO" id="GO:0005737">
    <property type="term" value="C:cytoplasm"/>
    <property type="evidence" value="ECO:0007669"/>
    <property type="project" value="UniProtKB-UniRule"/>
</dbReference>
<dbReference type="RefSeq" id="WP_223264580.1">
    <property type="nucleotide sequence ID" value="NZ_AP021884.1"/>
</dbReference>
<dbReference type="GO" id="GO:0004418">
    <property type="term" value="F:hydroxymethylbilane synthase activity"/>
    <property type="evidence" value="ECO:0007669"/>
    <property type="project" value="UniProtKB-UniRule"/>
</dbReference>
<dbReference type="PANTHER" id="PTHR11557:SF0">
    <property type="entry name" value="PORPHOBILINOGEN DEAMINASE"/>
    <property type="match status" value="1"/>
</dbReference>
<dbReference type="GO" id="GO:0006782">
    <property type="term" value="P:protoporphyrinogen IX biosynthetic process"/>
    <property type="evidence" value="ECO:0007669"/>
    <property type="project" value="UniProtKB-UniRule"/>
</dbReference>
<dbReference type="PIRSF" id="PIRSF001438">
    <property type="entry name" value="4pyrrol_synth_OHMeBilane_synth"/>
    <property type="match status" value="1"/>
</dbReference>
<dbReference type="PROSITE" id="PS00533">
    <property type="entry name" value="PORPHOBILINOGEN_DEAM"/>
    <property type="match status" value="1"/>
</dbReference>
<evidence type="ECO:0000259" key="9">
    <source>
        <dbReference type="Pfam" id="PF01379"/>
    </source>
</evidence>
<evidence type="ECO:0000256" key="6">
    <source>
        <dbReference type="ARBA" id="ARBA00023244"/>
    </source>
</evidence>
<evidence type="ECO:0000256" key="2">
    <source>
        <dbReference type="ARBA" id="ARBA00004735"/>
    </source>
</evidence>
<dbReference type="EMBL" id="BKAD01000024">
    <property type="protein sequence ID" value="GEP31105.1"/>
    <property type="molecule type" value="Genomic_DNA"/>
</dbReference>
<proteinExistence type="inferred from homology"/>
<evidence type="ECO:0000256" key="1">
    <source>
        <dbReference type="ARBA" id="ARBA00002869"/>
    </source>
</evidence>
<comment type="cofactor">
    <cofactor evidence="8">
        <name>dipyrromethane</name>
        <dbReference type="ChEBI" id="CHEBI:60342"/>
    </cofactor>
    <text evidence="8">Binds 1 dipyrromethane group covalently.</text>
</comment>
<evidence type="ECO:0000313" key="11">
    <source>
        <dbReference type="EMBL" id="GEP31105.1"/>
    </source>
</evidence>
<sequence length="317" mass="33747">MLYSPNYPQTTPDELIIASRESALAMWQAEHIADRLRALYPRMRVSILGMTTQGDQILDSPLSRIGGKGLFVKELETAIAEGRAHIAVHSMKDVPMNLPEGFRLAAIGEREDPRDAFVSSTYASLDALPAGARVGTSSLRRECQLRARNPQLIIEPLRGNVQTRLRKLDEGQYDAIILAAAGLKRLGLGARIRNEIPPEQSLPAVGQGALGIECLAGRDDLVALLAPLNHIDTADCVRAERAMSRALGGSCQVPLGGYAQVAGDILSLRGFVAEIDGSRIISGSVSGARQDAEILGCQLANQLLAQGAGAILATLSA</sequence>
<accession>A0A512L9D7</accession>
<dbReference type="Proteomes" id="UP000321337">
    <property type="component" value="Unassembled WGS sequence"/>
</dbReference>
<evidence type="ECO:0000256" key="5">
    <source>
        <dbReference type="ARBA" id="ARBA00022679"/>
    </source>
</evidence>
<evidence type="ECO:0000313" key="12">
    <source>
        <dbReference type="Proteomes" id="UP000321337"/>
    </source>
</evidence>
<dbReference type="HAMAP" id="MF_00260">
    <property type="entry name" value="Porphobil_deam"/>
    <property type="match status" value="1"/>
</dbReference>
<dbReference type="EC" id="2.5.1.61" evidence="8"/>
<dbReference type="InterPro" id="IPR022418">
    <property type="entry name" value="Porphobilinogen_deaminase_C"/>
</dbReference>
<evidence type="ECO:0000256" key="8">
    <source>
        <dbReference type="HAMAP-Rule" id="MF_00260"/>
    </source>
</evidence>
<dbReference type="InterPro" id="IPR022419">
    <property type="entry name" value="Porphobilin_deaminase_cofac_BS"/>
</dbReference>
<comment type="catalytic activity">
    <reaction evidence="7 8">
        <text>4 porphobilinogen + H2O = hydroxymethylbilane + 4 NH4(+)</text>
        <dbReference type="Rhea" id="RHEA:13185"/>
        <dbReference type="ChEBI" id="CHEBI:15377"/>
        <dbReference type="ChEBI" id="CHEBI:28938"/>
        <dbReference type="ChEBI" id="CHEBI:57845"/>
        <dbReference type="ChEBI" id="CHEBI:58126"/>
        <dbReference type="EC" id="2.5.1.61"/>
    </reaction>
</comment>
<keyword evidence="6 8" id="KW-0627">Porphyrin biosynthesis</keyword>
<comment type="pathway">
    <text evidence="2">Porphyrin-containing compound metabolism; protoporphyrin-IX biosynthesis; coproporphyrinogen-III from 5-aminolevulinate: step 2/4.</text>
</comment>
<dbReference type="FunFam" id="3.40.190.10:FF:000005">
    <property type="entry name" value="Porphobilinogen deaminase"/>
    <property type="match status" value="1"/>
</dbReference>
<comment type="similarity">
    <text evidence="3 8">Belongs to the HMBS family.</text>
</comment>
<dbReference type="InterPro" id="IPR036803">
    <property type="entry name" value="Porphobilinogen_deaminase_C_sf"/>
</dbReference>
<dbReference type="NCBIfam" id="TIGR00212">
    <property type="entry name" value="hemC"/>
    <property type="match status" value="1"/>
</dbReference>
<feature type="domain" description="Porphobilinogen deaminase C-terminal" evidence="10">
    <location>
        <begin position="236"/>
        <end position="304"/>
    </location>
</feature>
<comment type="subunit">
    <text evidence="4 8">Monomer.</text>
</comment>
<feature type="modified residue" description="S-(dipyrrolylmethanemethyl)cysteine" evidence="8">
    <location>
        <position position="251"/>
    </location>
</feature>
<keyword evidence="5 8" id="KW-0808">Transferase</keyword>
<organism evidence="11 12">
    <name type="scientific">Sulfuriferula plumbiphila</name>
    <dbReference type="NCBI Taxonomy" id="171865"/>
    <lineage>
        <taxon>Bacteria</taxon>
        <taxon>Pseudomonadati</taxon>
        <taxon>Pseudomonadota</taxon>
        <taxon>Betaproteobacteria</taxon>
        <taxon>Nitrosomonadales</taxon>
        <taxon>Sulfuricellaceae</taxon>
        <taxon>Sulfuriferula</taxon>
    </lineage>
</organism>
<feature type="domain" description="Porphobilinogen deaminase N-terminal" evidence="9">
    <location>
        <begin position="15"/>
        <end position="220"/>
    </location>
</feature>
<dbReference type="InterPro" id="IPR022417">
    <property type="entry name" value="Porphobilin_deaminase_N"/>
</dbReference>
<dbReference type="UniPathway" id="UPA00251">
    <property type="reaction ID" value="UER00319"/>
</dbReference>
<dbReference type="InterPro" id="IPR000860">
    <property type="entry name" value="HemC"/>
</dbReference>
<evidence type="ECO:0000256" key="7">
    <source>
        <dbReference type="ARBA" id="ARBA00048169"/>
    </source>
</evidence>
<dbReference type="Pfam" id="PF03900">
    <property type="entry name" value="Porphobil_deamC"/>
    <property type="match status" value="1"/>
</dbReference>
<evidence type="ECO:0000259" key="10">
    <source>
        <dbReference type="Pfam" id="PF03900"/>
    </source>
</evidence>
<gene>
    <name evidence="8 11" type="primary">hemC</name>
    <name evidence="11" type="ORF">TPL01_22430</name>
</gene>
<dbReference type="PANTHER" id="PTHR11557">
    <property type="entry name" value="PORPHOBILINOGEN DEAMINASE"/>
    <property type="match status" value="1"/>
</dbReference>
<reference evidence="11 12" key="1">
    <citation type="submission" date="2019-07" db="EMBL/GenBank/DDBJ databases">
        <title>Whole genome shotgun sequence of Thiobacillus plumbophilus NBRC 107929.</title>
        <authorList>
            <person name="Hosoyama A."/>
            <person name="Uohara A."/>
            <person name="Ohji S."/>
            <person name="Ichikawa N."/>
        </authorList>
    </citation>
    <scope>NUCLEOTIDE SEQUENCE [LARGE SCALE GENOMIC DNA]</scope>
    <source>
        <strain evidence="11 12">NBRC 107929</strain>
    </source>
</reference>
<evidence type="ECO:0000256" key="4">
    <source>
        <dbReference type="ARBA" id="ARBA00011245"/>
    </source>
</evidence>
<keyword evidence="12" id="KW-1185">Reference proteome</keyword>
<dbReference type="PRINTS" id="PR00151">
    <property type="entry name" value="PORPHBDMNASE"/>
</dbReference>
<evidence type="ECO:0000256" key="3">
    <source>
        <dbReference type="ARBA" id="ARBA00005638"/>
    </source>
</evidence>
<protein>
    <recommendedName>
        <fullName evidence="8">Porphobilinogen deaminase</fullName>
        <shortName evidence="8">PBG</shortName>
        <ecNumber evidence="8">2.5.1.61</ecNumber>
    </recommendedName>
    <alternativeName>
        <fullName evidence="8">Hydroxymethylbilane synthase</fullName>
        <shortName evidence="8">HMBS</shortName>
    </alternativeName>
    <alternativeName>
        <fullName evidence="8">Pre-uroporphyrinogen synthase</fullName>
    </alternativeName>
</protein>
<dbReference type="Gene3D" id="3.40.190.10">
    <property type="entry name" value="Periplasmic binding protein-like II"/>
    <property type="match status" value="2"/>
</dbReference>
<dbReference type="Gene3D" id="3.30.160.40">
    <property type="entry name" value="Porphobilinogen deaminase, C-terminal domain"/>
    <property type="match status" value="1"/>
</dbReference>
<dbReference type="FunFam" id="3.40.190.10:FF:000004">
    <property type="entry name" value="Porphobilinogen deaminase"/>
    <property type="match status" value="1"/>
</dbReference>
<dbReference type="Pfam" id="PF01379">
    <property type="entry name" value="Porphobil_deam"/>
    <property type="match status" value="1"/>
</dbReference>
<dbReference type="CDD" id="cd13646">
    <property type="entry name" value="PBP2_EcHMBS_like"/>
    <property type="match status" value="1"/>
</dbReference>
<comment type="function">
    <text evidence="1 8">Tetrapolymerization of the monopyrrole PBG into the hydroxymethylbilane pre-uroporphyrinogen in several discrete steps.</text>
</comment>
<name>A0A512L9D7_9PROT</name>